<evidence type="ECO:0000313" key="10">
    <source>
        <dbReference type="EMBL" id="POY74348.1"/>
    </source>
</evidence>
<dbReference type="GO" id="GO:0005737">
    <property type="term" value="C:cytoplasm"/>
    <property type="evidence" value="ECO:0007669"/>
    <property type="project" value="TreeGrafter"/>
</dbReference>
<dbReference type="GO" id="GO:0004430">
    <property type="term" value="F:1-phosphatidylinositol 4-kinase activity"/>
    <property type="evidence" value="ECO:0007669"/>
    <property type="project" value="UniProtKB-EC"/>
</dbReference>
<evidence type="ECO:0000256" key="4">
    <source>
        <dbReference type="ARBA" id="ARBA00022679"/>
    </source>
</evidence>
<comment type="similarity">
    <text evidence="2">Belongs to the PI3/PI4-kinase family. Type III PI4K subfamily.</text>
</comment>
<dbReference type="PANTHER" id="PTHR10048">
    <property type="entry name" value="PHOSPHATIDYLINOSITOL KINASE"/>
    <property type="match status" value="1"/>
</dbReference>
<dbReference type="Pfam" id="PF00454">
    <property type="entry name" value="PI3_PI4_kinase"/>
    <property type="match status" value="1"/>
</dbReference>
<evidence type="ECO:0000259" key="9">
    <source>
        <dbReference type="PROSITE" id="PS51545"/>
    </source>
</evidence>
<dbReference type="InterPro" id="IPR045495">
    <property type="entry name" value="PI4K_N"/>
</dbReference>
<dbReference type="InterPro" id="IPR000403">
    <property type="entry name" value="PI3/4_kinase_cat_dom"/>
</dbReference>
<dbReference type="SUPFAM" id="SSF48371">
    <property type="entry name" value="ARM repeat"/>
    <property type="match status" value="1"/>
</dbReference>
<dbReference type="Proteomes" id="UP000237144">
    <property type="component" value="Unassembled WGS sequence"/>
</dbReference>
<dbReference type="SMART" id="SM00146">
    <property type="entry name" value="PI3Kc"/>
    <property type="match status" value="1"/>
</dbReference>
<dbReference type="Pfam" id="PF19274">
    <property type="entry name" value="PI4K_N"/>
    <property type="match status" value="1"/>
</dbReference>
<evidence type="ECO:0000259" key="8">
    <source>
        <dbReference type="PROSITE" id="PS50290"/>
    </source>
</evidence>
<keyword evidence="4" id="KW-0808">Transferase</keyword>
<dbReference type="InterPro" id="IPR001263">
    <property type="entry name" value="PI3K_accessory_dom"/>
</dbReference>
<dbReference type="OrthoDB" id="10264149at2759"/>
<evidence type="ECO:0000256" key="7">
    <source>
        <dbReference type="ARBA" id="ARBA00022840"/>
    </source>
</evidence>
<dbReference type="GO" id="GO:0048015">
    <property type="term" value="P:phosphatidylinositol-mediated signaling"/>
    <property type="evidence" value="ECO:0007669"/>
    <property type="project" value="TreeGrafter"/>
</dbReference>
<evidence type="ECO:0000256" key="1">
    <source>
        <dbReference type="ARBA" id="ARBA00001686"/>
    </source>
</evidence>
<keyword evidence="11" id="KW-1185">Reference proteome</keyword>
<evidence type="ECO:0000256" key="5">
    <source>
        <dbReference type="ARBA" id="ARBA00022741"/>
    </source>
</evidence>
<evidence type="ECO:0000256" key="2">
    <source>
        <dbReference type="ARBA" id="ARBA00006209"/>
    </source>
</evidence>
<keyword evidence="7" id="KW-0067">ATP-binding</keyword>
<evidence type="ECO:0000256" key="6">
    <source>
        <dbReference type="ARBA" id="ARBA00022777"/>
    </source>
</evidence>
<dbReference type="SUPFAM" id="SSF56112">
    <property type="entry name" value="Protein kinase-like (PK-like)"/>
    <property type="match status" value="1"/>
</dbReference>
<feature type="domain" description="PI3K/PI4K catalytic" evidence="8">
    <location>
        <begin position="1670"/>
        <end position="1933"/>
    </location>
</feature>
<dbReference type="Gene3D" id="1.10.1070.11">
    <property type="entry name" value="Phosphatidylinositol 3-/4-kinase, catalytic domain"/>
    <property type="match status" value="1"/>
</dbReference>
<name>A0A2S5BC58_9BASI</name>
<dbReference type="PROSITE" id="PS51545">
    <property type="entry name" value="PIK_HELICAL"/>
    <property type="match status" value="1"/>
</dbReference>
<gene>
    <name evidence="10" type="ORF">BMF94_2542</name>
</gene>
<dbReference type="PANTHER" id="PTHR10048:SF15">
    <property type="entry name" value="PHOSPHATIDYLINOSITOL 4-KINASE ALPHA"/>
    <property type="match status" value="1"/>
</dbReference>
<comment type="catalytic activity">
    <reaction evidence="1">
        <text>a 1,2-diacyl-sn-glycero-3-phospho-(1D-myo-inositol) + ATP = a 1,2-diacyl-sn-glycero-3-phospho-(1D-myo-inositol 4-phosphate) + ADP + H(+)</text>
        <dbReference type="Rhea" id="RHEA:19877"/>
        <dbReference type="ChEBI" id="CHEBI:15378"/>
        <dbReference type="ChEBI" id="CHEBI:30616"/>
        <dbReference type="ChEBI" id="CHEBI:57880"/>
        <dbReference type="ChEBI" id="CHEBI:58178"/>
        <dbReference type="ChEBI" id="CHEBI:456216"/>
        <dbReference type="EC" id="2.7.1.67"/>
    </reaction>
</comment>
<dbReference type="SMART" id="SM00145">
    <property type="entry name" value="PI3Ka"/>
    <property type="match status" value="1"/>
</dbReference>
<reference evidence="10 11" key="1">
    <citation type="journal article" date="2018" name="Front. Microbiol.">
        <title>Prospects for Fungal Bioremediation of Acidic Radioactive Waste Sites: Characterization and Genome Sequence of Rhodotorula taiwanensis MD1149.</title>
        <authorList>
            <person name="Tkavc R."/>
            <person name="Matrosova V.Y."/>
            <person name="Grichenko O.E."/>
            <person name="Gostincar C."/>
            <person name="Volpe R.P."/>
            <person name="Klimenkova P."/>
            <person name="Gaidamakova E.K."/>
            <person name="Zhou C.E."/>
            <person name="Stewart B.J."/>
            <person name="Lyman M.G."/>
            <person name="Malfatti S.A."/>
            <person name="Rubinfeld B."/>
            <person name="Courtot M."/>
            <person name="Singh J."/>
            <person name="Dalgard C.L."/>
            <person name="Hamilton T."/>
            <person name="Frey K.G."/>
            <person name="Gunde-Cimerman N."/>
            <person name="Dugan L."/>
            <person name="Daly M.J."/>
        </authorList>
    </citation>
    <scope>NUCLEOTIDE SEQUENCE [LARGE SCALE GENOMIC DNA]</scope>
    <source>
        <strain evidence="10 11">MD1149</strain>
    </source>
</reference>
<dbReference type="PROSITE" id="PS00916">
    <property type="entry name" value="PI3_4_KINASE_2"/>
    <property type="match status" value="1"/>
</dbReference>
<dbReference type="InterPro" id="IPR015433">
    <property type="entry name" value="PI3/4_kinase"/>
</dbReference>
<dbReference type="InterPro" id="IPR016024">
    <property type="entry name" value="ARM-type_fold"/>
</dbReference>
<dbReference type="PROSITE" id="PS50290">
    <property type="entry name" value="PI3_4_KINASE_3"/>
    <property type="match status" value="1"/>
</dbReference>
<dbReference type="FunFam" id="1.25.40.70:FF:000011">
    <property type="entry name" value="Phosphatidylinositol 4-kinase alpha"/>
    <property type="match status" value="1"/>
</dbReference>
<dbReference type="GO" id="GO:0046854">
    <property type="term" value="P:phosphatidylinositol phosphate biosynthetic process"/>
    <property type="evidence" value="ECO:0007669"/>
    <property type="project" value="InterPro"/>
</dbReference>
<dbReference type="InterPro" id="IPR011009">
    <property type="entry name" value="Kinase-like_dom_sf"/>
</dbReference>
<dbReference type="EMBL" id="PJQD01000025">
    <property type="protein sequence ID" value="POY74348.1"/>
    <property type="molecule type" value="Genomic_DNA"/>
</dbReference>
<protein>
    <recommendedName>
        <fullName evidence="3">1-phosphatidylinositol 4-kinase</fullName>
        <ecNumber evidence="3">2.7.1.67</ecNumber>
    </recommendedName>
</protein>
<dbReference type="InterPro" id="IPR042236">
    <property type="entry name" value="PI3K_accessory_sf"/>
</dbReference>
<dbReference type="Gene3D" id="3.30.1010.10">
    <property type="entry name" value="Phosphatidylinositol 3-kinase Catalytic Subunit, Chain A, domain 4"/>
    <property type="match status" value="1"/>
</dbReference>
<evidence type="ECO:0000256" key="3">
    <source>
        <dbReference type="ARBA" id="ARBA00012169"/>
    </source>
</evidence>
<dbReference type="PROSITE" id="PS00915">
    <property type="entry name" value="PI3_4_KINASE_1"/>
    <property type="match status" value="1"/>
</dbReference>
<keyword evidence="5" id="KW-0547">Nucleotide-binding</keyword>
<accession>A0A2S5BC58</accession>
<keyword evidence="6" id="KW-0418">Kinase</keyword>
<dbReference type="STRING" id="741276.A0A2S5BC58"/>
<sequence>MDSLDSGLYGSALSALAANLAATRRTSDEPQADLKLLSGSFDSSGNTEAVYNGGAPVNGAADVENDRNVLTNEQLEGIIATASYATQVPGDATTRNRLLDLLDQLPIFSIESALGPQATYDVAPADRLAFALARAALVHTAVDTNDGKDGGAHKTGFERALRVHFELERQAGEASGHHVISFVLPALNGLRRAYAQASLPTTWPSNANGPSLPPLDDMATSQLSVTFAAAEWDDGTDAARITLATLEIYEGAPLLISGSSSPASRFGTATATTSFAGPAISPATKALANLELQQAYWSSVLIPTPGLGNDQRWARLQERNVVLQTAGDANLAAAAKEVGEQAVAYWQAELVAVEEDRADQSATEVLIGSLRLATTCCLVSQGATSPDLTQILESLLHADAVGVDDSLQQTGLECLLVLGIRFRSPASAMAARAVEIVRRFLGSPALHPSDDPSSLTPVLKSAARCYAGLLAASTITTSAADGETGSAASETAHVAAVQSLLNQLASAERQTATVDGAGEAGMQNGSALAAGETAANLVHAVALLAKQSGSIALAHQIGGALQQSALAASQPIACGGIYQLSQVAAHPHETPDAFREYLRTVVGIAESCLTSEDPRYQAAISSLNGFAVAAAAKRDELGSVFLTELLTLHAEKSIALTKLKSRTQLGERLSTLMPLVSVLDTYLARANFKPTDSISGAIGTLFRGFWYAHTLFGFLSSRAPLSEWQRRALLGVAKRSPALVVGLSKDLVEAEAQLRALLKYVGDSISVEAIRGDLSNGINAQSARFSSLPPAHVVFLGAMWRLETLRAQSGVFAPLFSYYNVPALAQDAAGAEILRSVGDAVHAVFISSLSARVPLHQVEPESFAEVQAMLLQTVAMQEVVRAAALRYLDNLLTSFPSLVCDLGVVTVMLELLTVLRHSCLDELTDEYTPTYEFHSKRGAFTVWLTDDYPMRNRILRYLHEHVQAWIKTGIARSPLEMQGLLQEYLNHAGDGYRMNMLSDDDMGKSVALDLAKTPPPSGKYALLPAWANWTADGTAPFSRTFKAKAYFGGNALSQEPSKLLARLDELAARLDKHRLPHNVQDLRNLFFEGAAHVVRSKRPNTRILRHVILLPVRIYTEAALDIATEAWTWIADVRPDIEPRVVALVLEAWSAALGRSQGIRNRTLDSDSPLNQETKYTPTDKDALLRDYLLANRLFGPMLSLLNFMQSRFQAFRYRSPRLVYASIRFLLGALKNHTSHHPLARELRLRFVAFGFCLLQGSRLESATESTLRARLYDAALAWFAVKPTFSFGSNRIQLRADLQAIDEVLGSVQADTEGLDDIATASHDISFARLPGTTPKGRDRHRMRQRLLQVLLQDEASRLSLWLNPLLDPKRGSPVNDQHDPEEVRRLARFAWSRWPKVAVHMVQRFKLPPLTEEVASLVVADPVRVQDCEDALGLFIGEALTAQARKQLQHLLYWTPVSVPDALRFLFPKFRGDAILLQYALRVLEHHPVSITFFYVPQVVQALRTDEMGYAERFIFETSKISQLFCHQIIWNMKANAYRGDNAEEADPMKPKLDRLVDMIVDSLSGEAQDFYNREFTFFDEVTSISGKLKPYIKASKPEKKAKIDEEMNKIKVDPGVYLPSNPDGVVVDINRSSGRPLQSHAKAPFMATFKVRRTRHRANVDDLDAQDKLVDIEEENGKTEEEEYDTWQSAIFKVGDDCRQDVLALQIIAMHRNIFNSLGLDLLVTPYRVTATGPGCGVIDVVPNATSRDEMGRAKINDLLTFFKLKYGPVDSPEFQRARTHFIQSMAAYSLLCYIVQIKDRHNGNIMIDGRGCITHIDFGFLFDIGPGGVKFEPNSFKLSHEMVVLMGGKDSAGFRQFRELTVKAFLAARPYASQIVGTVNLMLAAEFPSFKGEGTIDRLMQRFRTELSEKKAAEYMMSVIDNACENARSIVYDEFQYRTNGIPYVR</sequence>
<evidence type="ECO:0000313" key="11">
    <source>
        <dbReference type="Proteomes" id="UP000237144"/>
    </source>
</evidence>
<dbReference type="FunFam" id="1.10.1070.11:FF:000012">
    <property type="entry name" value="Phosphatidylinositol 4-kinase alpha 1"/>
    <property type="match status" value="1"/>
</dbReference>
<proteinExistence type="inferred from homology"/>
<organism evidence="10 11">
    <name type="scientific">Rhodotorula taiwanensis</name>
    <dbReference type="NCBI Taxonomy" id="741276"/>
    <lineage>
        <taxon>Eukaryota</taxon>
        <taxon>Fungi</taxon>
        <taxon>Dikarya</taxon>
        <taxon>Basidiomycota</taxon>
        <taxon>Pucciniomycotina</taxon>
        <taxon>Microbotryomycetes</taxon>
        <taxon>Sporidiobolales</taxon>
        <taxon>Sporidiobolaceae</taxon>
        <taxon>Rhodotorula</taxon>
    </lineage>
</organism>
<dbReference type="EC" id="2.7.1.67" evidence="3"/>
<comment type="caution">
    <text evidence="10">The sequence shown here is derived from an EMBL/GenBank/DDBJ whole genome shotgun (WGS) entry which is preliminary data.</text>
</comment>
<dbReference type="InterPro" id="IPR018936">
    <property type="entry name" value="PI3/4_kinase_CS"/>
</dbReference>
<dbReference type="InterPro" id="IPR036940">
    <property type="entry name" value="PI3/4_kinase_cat_sf"/>
</dbReference>
<dbReference type="GO" id="GO:0005524">
    <property type="term" value="F:ATP binding"/>
    <property type="evidence" value="ECO:0007669"/>
    <property type="project" value="UniProtKB-KW"/>
</dbReference>
<dbReference type="CDD" id="cd05167">
    <property type="entry name" value="PI4Kc_III_alpha"/>
    <property type="match status" value="1"/>
</dbReference>
<dbReference type="GO" id="GO:0005886">
    <property type="term" value="C:plasma membrane"/>
    <property type="evidence" value="ECO:0007669"/>
    <property type="project" value="TreeGrafter"/>
</dbReference>
<dbReference type="FunFam" id="3.30.1010.10:FF:000014">
    <property type="entry name" value="Phosphatidylinositol 4-kinase STT4"/>
    <property type="match status" value="1"/>
</dbReference>
<dbReference type="Pfam" id="PF00613">
    <property type="entry name" value="PI3Ka"/>
    <property type="match status" value="1"/>
</dbReference>
<dbReference type="Gene3D" id="1.25.40.70">
    <property type="entry name" value="Phosphatidylinositol 3-kinase, accessory domain (PIK)"/>
    <property type="match status" value="1"/>
</dbReference>
<feature type="domain" description="PIK helical" evidence="9">
    <location>
        <begin position="1376"/>
        <end position="1562"/>
    </location>
</feature>